<sequence>MQRTVSPEPSFKRFDLTIRLVEAKRKVEYEEGWGRNREWQGRGRMVWEER</sequence>
<dbReference type="Proteomes" id="UP000187203">
    <property type="component" value="Unassembled WGS sequence"/>
</dbReference>
<reference evidence="2" key="1">
    <citation type="submission" date="2013-09" db="EMBL/GenBank/DDBJ databases">
        <title>Corchorus olitorius genome sequencing.</title>
        <authorList>
            <person name="Alam M."/>
            <person name="Haque M.S."/>
            <person name="Islam M.S."/>
            <person name="Emdad E.M."/>
            <person name="Islam M.M."/>
            <person name="Ahmed B."/>
            <person name="Halim A."/>
            <person name="Hossen Q.M.M."/>
            <person name="Hossain M.Z."/>
            <person name="Ahmed R."/>
            <person name="Khan M.M."/>
            <person name="Islam R."/>
            <person name="Rashid M.M."/>
            <person name="Khan S.A."/>
            <person name="Rahman M.S."/>
            <person name="Alam M."/>
            <person name="Yahiya A.S."/>
            <person name="Khan M.S."/>
            <person name="Azam M.S."/>
            <person name="Haque T."/>
            <person name="Lashkar M.Z.H."/>
            <person name="Akhand A.I."/>
            <person name="Morshed G."/>
            <person name="Roy S."/>
            <person name="Uddin K.S."/>
            <person name="Rabeya T."/>
            <person name="Hossain A.S."/>
            <person name="Chowdhury A."/>
            <person name="Snigdha A.R."/>
            <person name="Mortoza M.S."/>
            <person name="Matin S.A."/>
            <person name="Hoque S.M.E."/>
            <person name="Islam M.K."/>
            <person name="Roy D.K."/>
            <person name="Haider R."/>
            <person name="Moosa M.M."/>
            <person name="Elias S.M."/>
            <person name="Hasan A.M."/>
            <person name="Jahan S."/>
            <person name="Shafiuddin M."/>
            <person name="Mahmood N."/>
            <person name="Shommy N.S."/>
        </authorList>
    </citation>
    <scope>NUCLEOTIDE SEQUENCE [LARGE SCALE GENOMIC DNA]</scope>
    <source>
        <strain evidence="2">cv. O-4</strain>
    </source>
</reference>
<dbReference type="EMBL" id="AWUE01015590">
    <property type="protein sequence ID" value="OMO96646.1"/>
    <property type="molecule type" value="Genomic_DNA"/>
</dbReference>
<evidence type="ECO:0000313" key="2">
    <source>
        <dbReference type="Proteomes" id="UP000187203"/>
    </source>
</evidence>
<proteinExistence type="predicted"/>
<comment type="caution">
    <text evidence="1">The sequence shown here is derived from an EMBL/GenBank/DDBJ whole genome shotgun (WGS) entry which is preliminary data.</text>
</comment>
<keyword evidence="2" id="KW-1185">Reference proteome</keyword>
<name>A0A1R3JP44_9ROSI</name>
<protein>
    <submittedName>
        <fullName evidence="1">ABC transporter G family member 15</fullName>
    </submittedName>
</protein>
<organism evidence="1 2">
    <name type="scientific">Corchorus olitorius</name>
    <dbReference type="NCBI Taxonomy" id="93759"/>
    <lineage>
        <taxon>Eukaryota</taxon>
        <taxon>Viridiplantae</taxon>
        <taxon>Streptophyta</taxon>
        <taxon>Embryophyta</taxon>
        <taxon>Tracheophyta</taxon>
        <taxon>Spermatophyta</taxon>
        <taxon>Magnoliopsida</taxon>
        <taxon>eudicotyledons</taxon>
        <taxon>Gunneridae</taxon>
        <taxon>Pentapetalae</taxon>
        <taxon>rosids</taxon>
        <taxon>malvids</taxon>
        <taxon>Malvales</taxon>
        <taxon>Malvaceae</taxon>
        <taxon>Grewioideae</taxon>
        <taxon>Apeibeae</taxon>
        <taxon>Corchorus</taxon>
    </lineage>
</organism>
<gene>
    <name evidence="1" type="ORF">COLO4_15162</name>
</gene>
<evidence type="ECO:0000313" key="1">
    <source>
        <dbReference type="EMBL" id="OMO96646.1"/>
    </source>
</evidence>
<dbReference type="AlphaFoldDB" id="A0A1R3JP44"/>
<accession>A0A1R3JP44</accession>